<dbReference type="AlphaFoldDB" id="A4G281"/>
<evidence type="ECO:0000256" key="2">
    <source>
        <dbReference type="ARBA" id="ARBA00023012"/>
    </source>
</evidence>
<dbReference type="PROSITE" id="PS51755">
    <property type="entry name" value="OMPR_PHOB"/>
    <property type="match status" value="1"/>
</dbReference>
<dbReference type="STRING" id="204773.HEAR0396"/>
<evidence type="ECO:0000256" key="1">
    <source>
        <dbReference type="ARBA" id="ARBA00022553"/>
    </source>
</evidence>
<dbReference type="InterPro" id="IPR016032">
    <property type="entry name" value="Sig_transdc_resp-reg_C-effctor"/>
</dbReference>
<evidence type="ECO:0000313" key="9">
    <source>
        <dbReference type="Proteomes" id="UP000006697"/>
    </source>
</evidence>
<dbReference type="CDD" id="cd17574">
    <property type="entry name" value="REC_OmpR"/>
    <property type="match status" value="1"/>
</dbReference>
<keyword evidence="2" id="KW-0902">Two-component regulatory system</keyword>
<accession>A4G281</accession>
<feature type="domain" description="Response regulatory" evidence="6">
    <location>
        <begin position="12"/>
        <end position="126"/>
    </location>
</feature>
<protein>
    <submittedName>
        <fullName evidence="8">Transcriptional regulatory protein ompR</fullName>
    </submittedName>
</protein>
<dbReference type="Gene3D" id="1.10.10.10">
    <property type="entry name" value="Winged helix-like DNA-binding domain superfamily/Winged helix DNA-binding domain"/>
    <property type="match status" value="1"/>
</dbReference>
<dbReference type="PANTHER" id="PTHR48111">
    <property type="entry name" value="REGULATOR OF RPOS"/>
    <property type="match status" value="1"/>
</dbReference>
<dbReference type="GO" id="GO:0005829">
    <property type="term" value="C:cytosol"/>
    <property type="evidence" value="ECO:0007669"/>
    <property type="project" value="TreeGrafter"/>
</dbReference>
<evidence type="ECO:0000259" key="6">
    <source>
        <dbReference type="PROSITE" id="PS50110"/>
    </source>
</evidence>
<keyword evidence="1 4" id="KW-0597">Phosphoprotein</keyword>
<feature type="DNA-binding region" description="OmpR/PhoB-type" evidence="5">
    <location>
        <begin position="132"/>
        <end position="231"/>
    </location>
</feature>
<organism evidence="8 9">
    <name type="scientific">Herminiimonas arsenicoxydans</name>
    <dbReference type="NCBI Taxonomy" id="204773"/>
    <lineage>
        <taxon>Bacteria</taxon>
        <taxon>Pseudomonadati</taxon>
        <taxon>Pseudomonadota</taxon>
        <taxon>Betaproteobacteria</taxon>
        <taxon>Burkholderiales</taxon>
        <taxon>Oxalobacteraceae</taxon>
        <taxon>Herminiimonas</taxon>
    </lineage>
</organism>
<feature type="modified residue" description="4-aspartylphosphate" evidence="4">
    <location>
        <position position="61"/>
    </location>
</feature>
<dbReference type="PROSITE" id="PS50110">
    <property type="entry name" value="RESPONSE_REGULATORY"/>
    <property type="match status" value="1"/>
</dbReference>
<dbReference type="InterPro" id="IPR011006">
    <property type="entry name" value="CheY-like_superfamily"/>
</dbReference>
<dbReference type="InterPro" id="IPR039420">
    <property type="entry name" value="WalR-like"/>
</dbReference>
<dbReference type="InterPro" id="IPR036388">
    <property type="entry name" value="WH-like_DNA-bd_sf"/>
</dbReference>
<name>A4G281_HERAR</name>
<dbReference type="SMART" id="SM00448">
    <property type="entry name" value="REC"/>
    <property type="match status" value="1"/>
</dbReference>
<reference evidence="8 9" key="1">
    <citation type="journal article" date="2007" name="PLoS Genet.">
        <title>A tale of two oxidation states: bacterial colonization of arsenic-rich environments.</title>
        <authorList>
            <person name="Muller D."/>
            <person name="Medigue C."/>
            <person name="Koechler S."/>
            <person name="Barbe V."/>
            <person name="Barakat M."/>
            <person name="Talla E."/>
            <person name="Bonnefoy V."/>
            <person name="Krin E."/>
            <person name="Arsene-Ploetze F."/>
            <person name="Carapito C."/>
            <person name="Chandler M."/>
            <person name="Cournoyer B."/>
            <person name="Cruveiller S."/>
            <person name="Dossat C."/>
            <person name="Duval S."/>
            <person name="Heymann M."/>
            <person name="Leize E."/>
            <person name="Lieutaud A."/>
            <person name="Lievremont D."/>
            <person name="Makita Y."/>
            <person name="Mangenot S."/>
            <person name="Nitschke W."/>
            <person name="Ortet P."/>
            <person name="Perdrial N."/>
            <person name="Schoepp B."/>
            <person name="Siguier N."/>
            <person name="Simeonova D.D."/>
            <person name="Rouy Z."/>
            <person name="Segurens B."/>
            <person name="Turlin E."/>
            <person name="Vallenet D."/>
            <person name="Van Dorsselaer A."/>
            <person name="Weiss S."/>
            <person name="Weissenbach J."/>
            <person name="Lett M.C."/>
            <person name="Danchin A."/>
            <person name="Bertin P.N."/>
        </authorList>
    </citation>
    <scope>NUCLEOTIDE SEQUENCE [LARGE SCALE GENOMIC DNA]</scope>
    <source>
        <strain evidence="9">ULPAs1</strain>
    </source>
</reference>
<dbReference type="SUPFAM" id="SSF46894">
    <property type="entry name" value="C-terminal effector domain of the bipartite response regulators"/>
    <property type="match status" value="1"/>
</dbReference>
<dbReference type="GO" id="GO:0000156">
    <property type="term" value="F:phosphorelay response regulator activity"/>
    <property type="evidence" value="ECO:0007669"/>
    <property type="project" value="TreeGrafter"/>
</dbReference>
<gene>
    <name evidence="8" type="ordered locus">HEAR0396</name>
</gene>
<proteinExistence type="predicted"/>
<dbReference type="Gene3D" id="3.40.50.2300">
    <property type="match status" value="1"/>
</dbReference>
<dbReference type="InterPro" id="IPR001789">
    <property type="entry name" value="Sig_transdc_resp-reg_receiver"/>
</dbReference>
<evidence type="ECO:0000256" key="4">
    <source>
        <dbReference type="PROSITE-ProRule" id="PRU00169"/>
    </source>
</evidence>
<dbReference type="GO" id="GO:0000976">
    <property type="term" value="F:transcription cis-regulatory region binding"/>
    <property type="evidence" value="ECO:0007669"/>
    <property type="project" value="TreeGrafter"/>
</dbReference>
<dbReference type="InterPro" id="IPR001867">
    <property type="entry name" value="OmpR/PhoB-type_DNA-bd"/>
</dbReference>
<evidence type="ECO:0000313" key="8">
    <source>
        <dbReference type="EMBL" id="CAL60618.1"/>
    </source>
</evidence>
<evidence type="ECO:0000256" key="3">
    <source>
        <dbReference type="ARBA" id="ARBA00023125"/>
    </source>
</evidence>
<dbReference type="PANTHER" id="PTHR48111:SF40">
    <property type="entry name" value="PHOSPHATE REGULON TRANSCRIPTIONAL REGULATORY PROTEIN PHOB"/>
    <property type="match status" value="1"/>
</dbReference>
<dbReference type="EMBL" id="CU207211">
    <property type="protein sequence ID" value="CAL60618.1"/>
    <property type="molecule type" value="Genomic_DNA"/>
</dbReference>
<evidence type="ECO:0000259" key="7">
    <source>
        <dbReference type="PROSITE" id="PS51755"/>
    </source>
</evidence>
<dbReference type="Pfam" id="PF00072">
    <property type="entry name" value="Response_reg"/>
    <property type="match status" value="1"/>
</dbReference>
<dbReference type="HOGENOM" id="CLU_000445_30_4_4"/>
<dbReference type="GO" id="GO:0032993">
    <property type="term" value="C:protein-DNA complex"/>
    <property type="evidence" value="ECO:0007669"/>
    <property type="project" value="TreeGrafter"/>
</dbReference>
<dbReference type="GO" id="GO:0006355">
    <property type="term" value="P:regulation of DNA-templated transcription"/>
    <property type="evidence" value="ECO:0007669"/>
    <property type="project" value="InterPro"/>
</dbReference>
<dbReference type="Pfam" id="PF00486">
    <property type="entry name" value="Trans_reg_C"/>
    <property type="match status" value="1"/>
</dbReference>
<feature type="domain" description="OmpR/PhoB-type" evidence="7">
    <location>
        <begin position="132"/>
        <end position="231"/>
    </location>
</feature>
<keyword evidence="3 5" id="KW-0238">DNA-binding</keyword>
<dbReference type="eggNOG" id="COG0745">
    <property type="taxonomic scope" value="Bacteria"/>
</dbReference>
<dbReference type="SMART" id="SM00862">
    <property type="entry name" value="Trans_reg_C"/>
    <property type="match status" value="1"/>
</dbReference>
<evidence type="ECO:0000256" key="5">
    <source>
        <dbReference type="PROSITE-ProRule" id="PRU01091"/>
    </source>
</evidence>
<dbReference type="KEGG" id="har:HEAR0396"/>
<dbReference type="SUPFAM" id="SSF52172">
    <property type="entry name" value="CheY-like"/>
    <property type="match status" value="1"/>
</dbReference>
<sequence length="236" mass="25359">MAAALTSVLPIKLLVVEDRISLLEVTVETLTAHGYEVIGIDSAEAMDELPAGYVADIAILDLNLPGEDGLSLAQRLRRIQPGIGIIMVTARHALEQKLAGYEHGADLYLTKPTAPEELCATVEALARRISSRATTEVPAFTLNTATGVLTTPQGDLALRASEAALLHAFALAPEHTLEFWKALEKLNKPIDGQGKAQLEVVVSRLRSKLVSHGASDTPIRALRGIGYRLSMSLQIR</sequence>
<keyword evidence="9" id="KW-1185">Reference proteome</keyword>
<dbReference type="Proteomes" id="UP000006697">
    <property type="component" value="Chromosome"/>
</dbReference>